<proteinExistence type="predicted"/>
<dbReference type="GeneID" id="30171083"/>
<dbReference type="AlphaFoldDB" id="A0A1B9I564"/>
<dbReference type="RefSeq" id="XP_019011878.1">
    <property type="nucleotide sequence ID" value="XM_019154475.1"/>
</dbReference>
<name>A0A1B9I564_9TREE</name>
<protein>
    <submittedName>
        <fullName evidence="1">Uncharacterized protein</fullName>
    </submittedName>
</protein>
<dbReference type="OrthoDB" id="2565080at2759"/>
<organism evidence="1">
    <name type="scientific">Kwoniella pini CBS 10737</name>
    <dbReference type="NCBI Taxonomy" id="1296096"/>
    <lineage>
        <taxon>Eukaryota</taxon>
        <taxon>Fungi</taxon>
        <taxon>Dikarya</taxon>
        <taxon>Basidiomycota</taxon>
        <taxon>Agaricomycotina</taxon>
        <taxon>Tremellomycetes</taxon>
        <taxon>Tremellales</taxon>
        <taxon>Cryptococcaceae</taxon>
        <taxon>Kwoniella</taxon>
    </lineage>
</organism>
<accession>A0A1B9I564</accession>
<reference evidence="1" key="3">
    <citation type="submission" date="2016-07" db="EMBL/GenBank/DDBJ databases">
        <title>Evolution of pathogenesis and genome organization in the Tremellales.</title>
        <authorList>
            <person name="Cuomo C."/>
            <person name="Litvintseva A."/>
            <person name="Heitman J."/>
            <person name="Chen Y."/>
            <person name="Sun S."/>
            <person name="Springer D."/>
            <person name="Dromer F."/>
            <person name="Young S."/>
            <person name="Zeng Q."/>
            <person name="Chapman S."/>
            <person name="Gujja S."/>
            <person name="Saif S."/>
            <person name="Birren B."/>
        </authorList>
    </citation>
    <scope>NUCLEOTIDE SEQUENCE</scope>
    <source>
        <strain evidence="1">CBS 10737</strain>
    </source>
</reference>
<gene>
    <name evidence="1" type="ORF">I206_02714</name>
    <name evidence="2" type="ORF">I206_102367</name>
</gene>
<sequence>MTSRSALRPLQSCLKCNRSSFISHRKISTSIQRNNSDTQEGKINKWFINENNQQSHISSSSSSSSSLDSNSSNSINNISFSFDNMNSNQNLDETIQIIPNNIPKNIYPIYKFLIEPKNEASEVLLQNTIKIYDNSNLLKKLELKGQGELIKSNENENENSNNENGSWYNWIIVIQVKGNGRNTISRADGVIRRWLLKNPLHPSIIASPFEYPKTPRISPDSDWSIIPLNLGPNSGIRVCINLINEQGKERWKLDELFSKGI</sequence>
<evidence type="ECO:0000313" key="3">
    <source>
        <dbReference type="Proteomes" id="UP000094020"/>
    </source>
</evidence>
<reference evidence="2" key="2">
    <citation type="submission" date="2013-07" db="EMBL/GenBank/DDBJ databases">
        <authorList>
            <consortium name="The Broad Institute Genome Sequencing Platform"/>
            <person name="Cuomo C."/>
            <person name="Litvintseva A."/>
            <person name="Chen Y."/>
            <person name="Heitman J."/>
            <person name="Sun S."/>
            <person name="Springer D."/>
            <person name="Dromer F."/>
            <person name="Young S.K."/>
            <person name="Zeng Q."/>
            <person name="Gargeya S."/>
            <person name="Fitzgerald M."/>
            <person name="Abouelleil A."/>
            <person name="Alvarado L."/>
            <person name="Berlin A.M."/>
            <person name="Chapman S.B."/>
            <person name="Dewar J."/>
            <person name="Goldberg J."/>
            <person name="Griggs A."/>
            <person name="Gujja S."/>
            <person name="Hansen M."/>
            <person name="Howarth C."/>
            <person name="Imamovic A."/>
            <person name="Larimer J."/>
            <person name="McCowan C."/>
            <person name="Murphy C."/>
            <person name="Pearson M."/>
            <person name="Priest M."/>
            <person name="Roberts A."/>
            <person name="Saif S."/>
            <person name="Shea T."/>
            <person name="Sykes S."/>
            <person name="Wortman J."/>
            <person name="Nusbaum C."/>
            <person name="Birren B."/>
        </authorList>
    </citation>
    <scope>NUCLEOTIDE SEQUENCE</scope>
    <source>
        <strain evidence="2">CBS 10737</strain>
    </source>
</reference>
<reference evidence="1" key="1">
    <citation type="submission" date="2013-07" db="EMBL/GenBank/DDBJ databases">
        <title>The Genome Sequence of Cryptococcus pinus CBS10737.</title>
        <authorList>
            <consortium name="The Broad Institute Genome Sequencing Platform"/>
            <person name="Cuomo C."/>
            <person name="Litvintseva A."/>
            <person name="Chen Y."/>
            <person name="Heitman J."/>
            <person name="Sun S."/>
            <person name="Springer D."/>
            <person name="Dromer F."/>
            <person name="Young S.K."/>
            <person name="Zeng Q."/>
            <person name="Gargeya S."/>
            <person name="Fitzgerald M."/>
            <person name="Abouelleil A."/>
            <person name="Alvarado L."/>
            <person name="Berlin A.M."/>
            <person name="Chapman S.B."/>
            <person name="Dewar J."/>
            <person name="Goldberg J."/>
            <person name="Griggs A."/>
            <person name="Gujja S."/>
            <person name="Hansen M."/>
            <person name="Howarth C."/>
            <person name="Imamovic A."/>
            <person name="Larimer J."/>
            <person name="McCowan C."/>
            <person name="Murphy C."/>
            <person name="Pearson M."/>
            <person name="Priest M."/>
            <person name="Roberts A."/>
            <person name="Saif S."/>
            <person name="Shea T."/>
            <person name="Sykes S."/>
            <person name="Wortman J."/>
            <person name="Nusbaum C."/>
            <person name="Birren B."/>
        </authorList>
    </citation>
    <scope>NUCLEOTIDE SEQUENCE [LARGE SCALE GENOMIC DNA]</scope>
    <source>
        <strain evidence="1">CBS 10737</strain>
    </source>
</reference>
<evidence type="ECO:0000313" key="2">
    <source>
        <dbReference type="EMBL" id="WWC68439.1"/>
    </source>
</evidence>
<reference evidence="2" key="4">
    <citation type="submission" date="2024-02" db="EMBL/GenBank/DDBJ databases">
        <title>Comparative genomics of Cryptococcus and Kwoniella reveals pathogenesis evolution and contrasting modes of karyotype evolution via chromosome fusion or intercentromeric recombination.</title>
        <authorList>
            <person name="Coelho M.A."/>
            <person name="David-Palma M."/>
            <person name="Shea T."/>
            <person name="Bowers K."/>
            <person name="McGinley-Smith S."/>
            <person name="Mohammad A.W."/>
            <person name="Gnirke A."/>
            <person name="Yurkov A.M."/>
            <person name="Nowrousian M."/>
            <person name="Sun S."/>
            <person name="Cuomo C.A."/>
            <person name="Heitman J."/>
        </authorList>
    </citation>
    <scope>NUCLEOTIDE SEQUENCE</scope>
    <source>
        <strain evidence="2">CBS 10737</strain>
    </source>
</reference>
<dbReference type="EMBL" id="CP144521">
    <property type="protein sequence ID" value="WWC68439.1"/>
    <property type="molecule type" value="Genomic_DNA"/>
</dbReference>
<keyword evidence="3" id="KW-1185">Reference proteome</keyword>
<dbReference type="KEGG" id="kpin:30171083"/>
<dbReference type="EMBL" id="KI894009">
    <property type="protein sequence ID" value="OCF50659.1"/>
    <property type="molecule type" value="Genomic_DNA"/>
</dbReference>
<dbReference type="Proteomes" id="UP000094020">
    <property type="component" value="Chromosome 3"/>
</dbReference>
<evidence type="ECO:0000313" key="1">
    <source>
        <dbReference type="EMBL" id="OCF50659.1"/>
    </source>
</evidence>